<reference evidence="7" key="1">
    <citation type="submission" date="2024-05" db="EMBL/GenBank/DDBJ databases">
        <title>Genome Sequences of Four Agar- Degrading Marine Bacteria.</title>
        <authorList>
            <person name="Phillips E.K."/>
            <person name="Shaffer J.C."/>
            <person name="Henson M.W."/>
            <person name="Temperton B."/>
            <person name="Thrash C.J."/>
            <person name="Martin M.O."/>
        </authorList>
    </citation>
    <scope>NUCLEOTIDE SEQUENCE</scope>
    <source>
        <strain evidence="7">EKP203</strain>
    </source>
</reference>
<gene>
    <name evidence="7" type="primary">arcC</name>
    <name evidence="7" type="ORF">QWJ08_16245</name>
</gene>
<protein>
    <recommendedName>
        <fullName evidence="4 5">Carbamate kinase</fullName>
    </recommendedName>
</protein>
<organism evidence="7 8">
    <name type="scientific">Vibrio agarivorans</name>
    <dbReference type="NCBI Taxonomy" id="153622"/>
    <lineage>
        <taxon>Bacteria</taxon>
        <taxon>Pseudomonadati</taxon>
        <taxon>Pseudomonadota</taxon>
        <taxon>Gammaproteobacteria</taxon>
        <taxon>Vibrionales</taxon>
        <taxon>Vibrionaceae</taxon>
        <taxon>Vibrio</taxon>
    </lineage>
</organism>
<dbReference type="RefSeq" id="WP_289962947.1">
    <property type="nucleotide sequence ID" value="NZ_JAUEOZ010000002.1"/>
</dbReference>
<accession>A0ABT7Y4B0</accession>
<dbReference type="NCBIfam" id="TIGR00746">
    <property type="entry name" value="arcC"/>
    <property type="match status" value="1"/>
</dbReference>
<evidence type="ECO:0000313" key="8">
    <source>
        <dbReference type="Proteomes" id="UP001169719"/>
    </source>
</evidence>
<name>A0ABT7Y4B0_9VIBR</name>
<dbReference type="PRINTS" id="PR01469">
    <property type="entry name" value="CARBMTKINASE"/>
</dbReference>
<dbReference type="PIRSF" id="PIRSF000723">
    <property type="entry name" value="Carbamate_kin"/>
    <property type="match status" value="1"/>
</dbReference>
<dbReference type="InterPro" id="IPR003964">
    <property type="entry name" value="Carb_kinase"/>
</dbReference>
<dbReference type="CDD" id="cd04235">
    <property type="entry name" value="AAK_CK"/>
    <property type="match status" value="1"/>
</dbReference>
<dbReference type="Pfam" id="PF00696">
    <property type="entry name" value="AA_kinase"/>
    <property type="match status" value="1"/>
</dbReference>
<dbReference type="Gene3D" id="3.40.1160.10">
    <property type="entry name" value="Acetylglutamate kinase-like"/>
    <property type="match status" value="1"/>
</dbReference>
<evidence type="ECO:0000256" key="2">
    <source>
        <dbReference type="ARBA" id="ARBA00022679"/>
    </source>
</evidence>
<sequence length="302" mass="33236">MTKPIIVVAIGGNALLQRGEVMSCDNQKKSIAITAKALAELSRDYRLVIVHGNGPQVGLLSLQNNAYKDCPAYPFDVLGAETQGMIGYLIQQGLNAAIEDRFTTTILTRMVIDPNDPAIRNPTKFIGPVYQENEARALAERNHWIVKPDGAYWRRVVPSPEPKEILEIKAINDLLEKDHLVICGGGGGTPVVEKEGAYEGFEAVIDKDMTAALIAEQVGAKHLIILTDGTHVCVDWGEENERKLHEVSVRELRSYEFSPGSMQPKVDACCRFVSNTGHKAHIGDLYYALDIVKGDSGTHIYR</sequence>
<dbReference type="PANTHER" id="PTHR30409:SF1">
    <property type="entry name" value="CARBAMATE KINASE-RELATED"/>
    <property type="match status" value="1"/>
</dbReference>
<evidence type="ECO:0000313" key="7">
    <source>
        <dbReference type="EMBL" id="MDN2482893.1"/>
    </source>
</evidence>
<keyword evidence="3 5" id="KW-0418">Kinase</keyword>
<evidence type="ECO:0000256" key="1">
    <source>
        <dbReference type="ARBA" id="ARBA00011066"/>
    </source>
</evidence>
<proteinExistence type="inferred from homology"/>
<evidence type="ECO:0000256" key="4">
    <source>
        <dbReference type="NCBIfam" id="TIGR00746"/>
    </source>
</evidence>
<keyword evidence="8" id="KW-1185">Reference proteome</keyword>
<dbReference type="GO" id="GO:0008804">
    <property type="term" value="F:carbamate kinase activity"/>
    <property type="evidence" value="ECO:0007669"/>
    <property type="project" value="UniProtKB-EC"/>
</dbReference>
<comment type="caution">
    <text evidence="7">The sequence shown here is derived from an EMBL/GenBank/DDBJ whole genome shotgun (WGS) entry which is preliminary data.</text>
</comment>
<dbReference type="NCBIfam" id="NF009008">
    <property type="entry name" value="PRK12354.1"/>
    <property type="match status" value="1"/>
</dbReference>
<feature type="domain" description="Aspartate/glutamate/uridylate kinase" evidence="6">
    <location>
        <begin position="5"/>
        <end position="283"/>
    </location>
</feature>
<dbReference type="PANTHER" id="PTHR30409">
    <property type="entry name" value="CARBAMATE KINASE"/>
    <property type="match status" value="1"/>
</dbReference>
<comment type="similarity">
    <text evidence="1 5">Belongs to the carbamate kinase family.</text>
</comment>
<evidence type="ECO:0000259" key="6">
    <source>
        <dbReference type="Pfam" id="PF00696"/>
    </source>
</evidence>
<dbReference type="EMBL" id="JAUEOZ010000002">
    <property type="protein sequence ID" value="MDN2482893.1"/>
    <property type="molecule type" value="Genomic_DNA"/>
</dbReference>
<dbReference type="InterPro" id="IPR001048">
    <property type="entry name" value="Asp/Glu/Uridylate_kinase"/>
</dbReference>
<dbReference type="Proteomes" id="UP001169719">
    <property type="component" value="Unassembled WGS sequence"/>
</dbReference>
<evidence type="ECO:0000256" key="3">
    <source>
        <dbReference type="ARBA" id="ARBA00022777"/>
    </source>
</evidence>
<dbReference type="SUPFAM" id="SSF53633">
    <property type="entry name" value="Carbamate kinase-like"/>
    <property type="match status" value="1"/>
</dbReference>
<keyword evidence="2 5" id="KW-0808">Transferase</keyword>
<evidence type="ECO:0000256" key="5">
    <source>
        <dbReference type="PIRNR" id="PIRNR000723"/>
    </source>
</evidence>
<dbReference type="InterPro" id="IPR036393">
    <property type="entry name" value="AceGlu_kinase-like_sf"/>
</dbReference>